<evidence type="ECO:0000256" key="2">
    <source>
        <dbReference type="SAM" id="Phobius"/>
    </source>
</evidence>
<dbReference type="EMBL" id="JAUEPT010000172">
    <property type="protein sequence ID" value="KAK0430088.1"/>
    <property type="molecule type" value="Genomic_DNA"/>
</dbReference>
<keyword evidence="2" id="KW-0812">Transmembrane</keyword>
<proteinExistence type="predicted"/>
<sequence length="307" mass="33999">MSQLFFILRSVPHSLQGRHLPLATDTIQSDGTPVTFPTSGEYIIEATNNQTGVAASVSPQIFEVGSTSQSSIFSGVNMNIGVFFTPFLTCVNHEDRPMNPHRAHHASIMSLDQFFQSNKTVPPQNQYKALQLLYRTTPPWNRYKALQLPHLIGSLVSLLLILGGGTFLFICKRSQRTMKYRPSPNLKMIPELNLHSPPVRNKNSLTIAPMLAGGVAPDLGDRSQEIVEQNSEGNPTEDVEERRNSISSPVHVDASEPQGVPQQEVPQAALDVVAEVVMLRTQFQQFIVEREAERVHGNVLDPPPAYT</sequence>
<gene>
    <name evidence="3" type="ORF">EV421DRAFT_2025357</name>
</gene>
<reference evidence="3" key="1">
    <citation type="submission" date="2023-06" db="EMBL/GenBank/DDBJ databases">
        <authorList>
            <consortium name="Lawrence Berkeley National Laboratory"/>
            <person name="Ahrendt S."/>
            <person name="Sahu N."/>
            <person name="Indic B."/>
            <person name="Wong-Bajracharya J."/>
            <person name="Merenyi Z."/>
            <person name="Ke H.-M."/>
            <person name="Monk M."/>
            <person name="Kocsube S."/>
            <person name="Drula E."/>
            <person name="Lipzen A."/>
            <person name="Balint B."/>
            <person name="Henrissat B."/>
            <person name="Andreopoulos B."/>
            <person name="Martin F.M."/>
            <person name="Harder C.B."/>
            <person name="Rigling D."/>
            <person name="Ford K.L."/>
            <person name="Foster G.D."/>
            <person name="Pangilinan J."/>
            <person name="Papanicolaou A."/>
            <person name="Barry K."/>
            <person name="LaButti K."/>
            <person name="Viragh M."/>
            <person name="Koriabine M."/>
            <person name="Yan M."/>
            <person name="Riley R."/>
            <person name="Champramary S."/>
            <person name="Plett K.L."/>
            <person name="Tsai I.J."/>
            <person name="Slot J."/>
            <person name="Sipos G."/>
            <person name="Plett J."/>
            <person name="Nagy L.G."/>
            <person name="Grigoriev I.V."/>
        </authorList>
    </citation>
    <scope>NUCLEOTIDE SEQUENCE</scope>
    <source>
        <strain evidence="3">FPL87.14</strain>
    </source>
</reference>
<keyword evidence="2" id="KW-0472">Membrane</keyword>
<feature type="transmembrane region" description="Helical" evidence="2">
    <location>
        <begin position="151"/>
        <end position="171"/>
    </location>
</feature>
<evidence type="ECO:0000313" key="4">
    <source>
        <dbReference type="Proteomes" id="UP001175226"/>
    </source>
</evidence>
<keyword evidence="4" id="KW-1185">Reference proteome</keyword>
<dbReference type="Proteomes" id="UP001175226">
    <property type="component" value="Unassembled WGS sequence"/>
</dbReference>
<comment type="caution">
    <text evidence="3">The sequence shown here is derived from an EMBL/GenBank/DDBJ whole genome shotgun (WGS) entry which is preliminary data.</text>
</comment>
<feature type="region of interest" description="Disordered" evidence="1">
    <location>
        <begin position="228"/>
        <end position="261"/>
    </location>
</feature>
<evidence type="ECO:0000256" key="1">
    <source>
        <dbReference type="SAM" id="MobiDB-lite"/>
    </source>
</evidence>
<organism evidence="3 4">
    <name type="scientific">Armillaria borealis</name>
    <dbReference type="NCBI Taxonomy" id="47425"/>
    <lineage>
        <taxon>Eukaryota</taxon>
        <taxon>Fungi</taxon>
        <taxon>Dikarya</taxon>
        <taxon>Basidiomycota</taxon>
        <taxon>Agaricomycotina</taxon>
        <taxon>Agaricomycetes</taxon>
        <taxon>Agaricomycetidae</taxon>
        <taxon>Agaricales</taxon>
        <taxon>Marasmiineae</taxon>
        <taxon>Physalacriaceae</taxon>
        <taxon>Armillaria</taxon>
    </lineage>
</organism>
<keyword evidence="2" id="KW-1133">Transmembrane helix</keyword>
<protein>
    <submittedName>
        <fullName evidence="3">Uncharacterized protein</fullName>
    </submittedName>
</protein>
<evidence type="ECO:0000313" key="3">
    <source>
        <dbReference type="EMBL" id="KAK0430088.1"/>
    </source>
</evidence>
<accession>A0AA39ITD2</accession>
<dbReference type="AlphaFoldDB" id="A0AA39ITD2"/>
<name>A0AA39ITD2_9AGAR</name>